<dbReference type="SUPFAM" id="SSF52172">
    <property type="entry name" value="CheY-like"/>
    <property type="match status" value="1"/>
</dbReference>
<evidence type="ECO:0000313" key="2">
    <source>
        <dbReference type="EMBL" id="SVB12094.1"/>
    </source>
</evidence>
<dbReference type="GO" id="GO:0016301">
    <property type="term" value="F:kinase activity"/>
    <property type="evidence" value="ECO:0007669"/>
    <property type="project" value="InterPro"/>
</dbReference>
<organism evidence="2">
    <name type="scientific">marine metagenome</name>
    <dbReference type="NCBI Taxonomy" id="408172"/>
    <lineage>
        <taxon>unclassified sequences</taxon>
        <taxon>metagenomes</taxon>
        <taxon>ecological metagenomes</taxon>
    </lineage>
</organism>
<reference evidence="2" key="1">
    <citation type="submission" date="2018-05" db="EMBL/GenBank/DDBJ databases">
        <authorList>
            <person name="Lanie J.A."/>
            <person name="Ng W.-L."/>
            <person name="Kazmierczak K.M."/>
            <person name="Andrzejewski T.M."/>
            <person name="Davidsen T.M."/>
            <person name="Wayne K.J."/>
            <person name="Tettelin H."/>
            <person name="Glass J.I."/>
            <person name="Rusch D."/>
            <person name="Podicherti R."/>
            <person name="Tsui H.-C.T."/>
            <person name="Winkler M.E."/>
        </authorList>
    </citation>
    <scope>NUCLEOTIDE SEQUENCE</scope>
</reference>
<dbReference type="Pfam" id="PF19027">
    <property type="entry name" value="DUF5752"/>
    <property type="match status" value="1"/>
</dbReference>
<feature type="non-terminal residue" evidence="2">
    <location>
        <position position="616"/>
    </location>
</feature>
<dbReference type="SUPFAM" id="SSF56059">
    <property type="entry name" value="Glutathione synthetase ATP-binding domain-like"/>
    <property type="match status" value="1"/>
</dbReference>
<dbReference type="Gene3D" id="3.30.1490.20">
    <property type="entry name" value="ATP-grasp fold, A domain"/>
    <property type="match status" value="1"/>
</dbReference>
<dbReference type="EMBL" id="UINC01029415">
    <property type="protein sequence ID" value="SVB12094.1"/>
    <property type="molecule type" value="Genomic_DNA"/>
</dbReference>
<dbReference type="InterPro" id="IPR011006">
    <property type="entry name" value="CheY-like_superfamily"/>
</dbReference>
<gene>
    <name evidence="2" type="ORF">METZ01_LOCUS164948</name>
</gene>
<dbReference type="Pfam" id="PF01326">
    <property type="entry name" value="PPDK_N"/>
    <property type="match status" value="1"/>
</dbReference>
<protein>
    <recommendedName>
        <fullName evidence="1">Pyruvate phosphate dikinase AMP/ATP-binding domain-containing protein</fullName>
    </recommendedName>
</protein>
<dbReference type="InterPro" id="IPR002192">
    <property type="entry name" value="PPDK_AMP/ATP-bd"/>
</dbReference>
<dbReference type="InterPro" id="IPR044036">
    <property type="entry name" value="DUF5752"/>
</dbReference>
<sequence>MNFAGNNKHQRLDFQDLMLFRVHEILLVSSPYDAYILEEDGRLTEQILHEYIGMNFSYAPRLWHAETAEQALKMIDERKFDVIIIMLRIADMNAVSLAKKIKKIHPKKSLFLLAFDESELIIFRENEIQHYFDRVFIWSGNSNVFLAIIKQLEDRKNSPRDINKGEVRAIIFIEDSPRFYSVILPLIYQEIMYHTQQLVSKSFNHTHRLLHLRSRTKILFATQFEEAKKYFNAYHKNILGIVSDIRFPRKGILDPDAGIHFTQYVREKEPHIPVVLQSTNLKKKEWADKVKASFLNKRSDSLLYDIRNFITNNFGFGNFIFRSLDGAEIAVAVNLKELRNQIKKIPENIMIYHASSNHFSNWIAARGEFSLAKKLRPKQVTDFESPEELRTYLVQSIDKTLDEEKILRVADFSTREKTTVTNFTRLYGGSLGGKARGLGFMNKIIRDTNIQNKFPDVVIQIPRIAVIGTDAFDQFLVENKLYEKIYTMETNSQLETVFINASLPANLIKSLKAFLKQVKYPLAVRSSSLLEDSQYQPLAGMYSTLMIQNADKSSKKRLDQLSEAIKRIYASTFFKDLHSITSISRHRHTEEKMAILITELIGQNYGDRFYPTLSGV</sequence>
<feature type="domain" description="Pyruvate phosphate dikinase AMP/ATP-binding" evidence="1">
    <location>
        <begin position="430"/>
        <end position="616"/>
    </location>
</feature>
<dbReference type="AlphaFoldDB" id="A0A382BEK4"/>
<dbReference type="GO" id="GO:0005524">
    <property type="term" value="F:ATP binding"/>
    <property type="evidence" value="ECO:0007669"/>
    <property type="project" value="InterPro"/>
</dbReference>
<proteinExistence type="predicted"/>
<dbReference type="Gene3D" id="3.40.50.2300">
    <property type="match status" value="1"/>
</dbReference>
<name>A0A382BEK4_9ZZZZ</name>
<dbReference type="InterPro" id="IPR013815">
    <property type="entry name" value="ATP_grasp_subdomain_1"/>
</dbReference>
<evidence type="ECO:0000259" key="1">
    <source>
        <dbReference type="Pfam" id="PF01326"/>
    </source>
</evidence>
<accession>A0A382BEK4</accession>